<protein>
    <recommendedName>
        <fullName evidence="3">Big-1 domain-containing protein</fullName>
    </recommendedName>
</protein>
<name>A0A164IFX0_9CRUS</name>
<dbReference type="AlphaFoldDB" id="A0A164IFX0"/>
<keyword evidence="2" id="KW-1185">Reference proteome</keyword>
<sequence>TVTATSDALVRRASFKVTGAKLQAQLLPATLRAGDLGAVEYTLTDVNLSPMVGVAVAVGGSQGAAVACVGSATPSEAVTDSKGKYTYCYKATGSGPTEISAMAGGTSVKSTVQIDATVSDVPAATPIGSATFTASPAVVAVNLVGSSENRVELRLLFRSDKNEPIPNVRARIGLGGNNSGTDGSISSGNDKIIISDATGI</sequence>
<evidence type="ECO:0008006" key="3">
    <source>
        <dbReference type="Google" id="ProtNLM"/>
    </source>
</evidence>
<organism evidence="1 2">
    <name type="scientific">Daphnia magna</name>
    <dbReference type="NCBI Taxonomy" id="35525"/>
    <lineage>
        <taxon>Eukaryota</taxon>
        <taxon>Metazoa</taxon>
        <taxon>Ecdysozoa</taxon>
        <taxon>Arthropoda</taxon>
        <taxon>Crustacea</taxon>
        <taxon>Branchiopoda</taxon>
        <taxon>Diplostraca</taxon>
        <taxon>Cladocera</taxon>
        <taxon>Anomopoda</taxon>
        <taxon>Daphniidae</taxon>
        <taxon>Daphnia</taxon>
    </lineage>
</organism>
<evidence type="ECO:0000313" key="2">
    <source>
        <dbReference type="Proteomes" id="UP000076858"/>
    </source>
</evidence>
<proteinExistence type="predicted"/>
<dbReference type="Gene3D" id="2.60.40.10">
    <property type="entry name" value="Immunoglobulins"/>
    <property type="match status" value="1"/>
</dbReference>
<dbReference type="EMBL" id="LRGB01007355">
    <property type="protein sequence ID" value="KZS01212.1"/>
    <property type="molecule type" value="Genomic_DNA"/>
</dbReference>
<comment type="caution">
    <text evidence="1">The sequence shown here is derived from an EMBL/GenBank/DDBJ whole genome shotgun (WGS) entry which is preliminary data.</text>
</comment>
<dbReference type="InterPro" id="IPR008964">
    <property type="entry name" value="Invasin/intimin_cell_adhesion"/>
</dbReference>
<accession>A0A164IFX0</accession>
<dbReference type="SUPFAM" id="SSF49373">
    <property type="entry name" value="Invasin/intimin cell-adhesion fragments"/>
    <property type="match status" value="1"/>
</dbReference>
<evidence type="ECO:0000313" key="1">
    <source>
        <dbReference type="EMBL" id="KZS01212.1"/>
    </source>
</evidence>
<feature type="non-terminal residue" evidence="1">
    <location>
        <position position="200"/>
    </location>
</feature>
<dbReference type="Proteomes" id="UP000076858">
    <property type="component" value="Unassembled WGS sequence"/>
</dbReference>
<reference evidence="1 2" key="1">
    <citation type="submission" date="2016-03" db="EMBL/GenBank/DDBJ databases">
        <title>EvidentialGene: Evidence-directed Construction of Genes on Genomes.</title>
        <authorList>
            <person name="Gilbert D.G."/>
            <person name="Choi J.-H."/>
            <person name="Mockaitis K."/>
            <person name="Colbourne J."/>
            <person name="Pfrender M."/>
        </authorList>
    </citation>
    <scope>NUCLEOTIDE SEQUENCE [LARGE SCALE GENOMIC DNA]</scope>
    <source>
        <strain evidence="1 2">Xinb3</strain>
        <tissue evidence="1">Complete organism</tissue>
    </source>
</reference>
<dbReference type="InterPro" id="IPR013783">
    <property type="entry name" value="Ig-like_fold"/>
</dbReference>
<gene>
    <name evidence="1" type="ORF">APZ42_002197</name>
</gene>
<feature type="non-terminal residue" evidence="1">
    <location>
        <position position="1"/>
    </location>
</feature>